<keyword evidence="1" id="KW-0175">Coiled coil</keyword>
<dbReference type="Proteomes" id="UP000288805">
    <property type="component" value="Unassembled WGS sequence"/>
</dbReference>
<sequence length="663" mass="72945">MAPKKTVSSVRVSEASEKAIDKLNAKEFRERFLIPHDVLIDLVNEEAAMPTEKGGKNAILFTKEQFSAGLRFPLSALFKEFLHFSQIPPIFIHPNLVRVLMGCSIINMLYSLDLTLLEVTARFDKGRGEGAGGSLGWMGGAIAASVEAFFSELYPKNSGSQGEGLQNIALGAEFDRGRPGAPGICINILPRKLAKDEIVPGEHYTVKELPLYQEAKKADAERRRKLLEDRDQKKTEGTIRKAPGQKRGPDSPPKKTSGKRGKLVKKHGKDAKEPTPPKEFPPPQTTYEGEVMIEEPVNAAPHSISSGPGRMSGLNHSGPSLVAAARLANVAEEAASINHPGNLNPDAAETAPLEEAGAESQSQPSDNPDRLAIVLVKGPPLKKPRLTRDLQSGLFERLQERQQEIEISCASAHDAHPDGGEVEMATETSAVPAIIPAEDASGPMCPDENMGAPIPGHELPSPSSSEEESADDAAPLALLATRSWKLTGECLRSMSQQHALFTQLLQTADYMRTFSSRHQEIENQLRLRMEEAEASLSTMREENEALRVELAEAKGQEESTAGRLHEAEGEAARLRDELSRLRTEVLNEKKQKEDLQLRLDVQKEELEREFAVEREELAADYQRQVDDTFIFGYRCCMKKNGIKRDTPSIPPSEEKKLHEKPTP</sequence>
<evidence type="ECO:0000313" key="4">
    <source>
        <dbReference type="Proteomes" id="UP000288805"/>
    </source>
</evidence>
<feature type="coiled-coil region" evidence="1">
    <location>
        <begin position="522"/>
        <end position="623"/>
    </location>
</feature>
<feature type="region of interest" description="Disordered" evidence="2">
    <location>
        <begin position="449"/>
        <end position="472"/>
    </location>
</feature>
<proteinExistence type="predicted"/>
<feature type="region of interest" description="Disordered" evidence="2">
    <location>
        <begin position="640"/>
        <end position="663"/>
    </location>
</feature>
<evidence type="ECO:0000256" key="1">
    <source>
        <dbReference type="SAM" id="Coils"/>
    </source>
</evidence>
<feature type="compositionally biased region" description="Basic and acidic residues" evidence="2">
    <location>
        <begin position="642"/>
        <end position="663"/>
    </location>
</feature>
<feature type="compositionally biased region" description="Basic and acidic residues" evidence="2">
    <location>
        <begin position="216"/>
        <end position="239"/>
    </location>
</feature>
<protein>
    <submittedName>
        <fullName evidence="3">Uncharacterized protein</fullName>
    </submittedName>
</protein>
<feature type="compositionally biased region" description="Basic residues" evidence="2">
    <location>
        <begin position="256"/>
        <end position="269"/>
    </location>
</feature>
<accession>A0A438EPK5</accession>
<gene>
    <name evidence="3" type="ORF">CK203_069995</name>
</gene>
<evidence type="ECO:0000313" key="3">
    <source>
        <dbReference type="EMBL" id="RVW49679.1"/>
    </source>
</evidence>
<evidence type="ECO:0000256" key="2">
    <source>
        <dbReference type="SAM" id="MobiDB-lite"/>
    </source>
</evidence>
<comment type="caution">
    <text evidence="3">The sequence shown here is derived from an EMBL/GenBank/DDBJ whole genome shotgun (WGS) entry which is preliminary data.</text>
</comment>
<feature type="region of interest" description="Disordered" evidence="2">
    <location>
        <begin position="336"/>
        <end position="388"/>
    </location>
</feature>
<reference evidence="3 4" key="1">
    <citation type="journal article" date="2018" name="PLoS Genet.">
        <title>Population sequencing reveals clonal diversity and ancestral inbreeding in the grapevine cultivar Chardonnay.</title>
        <authorList>
            <person name="Roach M.J."/>
            <person name="Johnson D.L."/>
            <person name="Bohlmann J."/>
            <person name="van Vuuren H.J."/>
            <person name="Jones S.J."/>
            <person name="Pretorius I.S."/>
            <person name="Schmidt S.A."/>
            <person name="Borneman A.R."/>
        </authorList>
    </citation>
    <scope>NUCLEOTIDE SEQUENCE [LARGE SCALE GENOMIC DNA]</scope>
    <source>
        <strain evidence="4">cv. Chardonnay</strain>
        <tissue evidence="3">Leaf</tissue>
    </source>
</reference>
<dbReference type="EMBL" id="QGNW01001220">
    <property type="protein sequence ID" value="RVW49679.1"/>
    <property type="molecule type" value="Genomic_DNA"/>
</dbReference>
<dbReference type="AlphaFoldDB" id="A0A438EPK5"/>
<organism evidence="3 4">
    <name type="scientific">Vitis vinifera</name>
    <name type="common">Grape</name>
    <dbReference type="NCBI Taxonomy" id="29760"/>
    <lineage>
        <taxon>Eukaryota</taxon>
        <taxon>Viridiplantae</taxon>
        <taxon>Streptophyta</taxon>
        <taxon>Embryophyta</taxon>
        <taxon>Tracheophyta</taxon>
        <taxon>Spermatophyta</taxon>
        <taxon>Magnoliopsida</taxon>
        <taxon>eudicotyledons</taxon>
        <taxon>Gunneridae</taxon>
        <taxon>Pentapetalae</taxon>
        <taxon>rosids</taxon>
        <taxon>Vitales</taxon>
        <taxon>Vitaceae</taxon>
        <taxon>Viteae</taxon>
        <taxon>Vitis</taxon>
    </lineage>
</organism>
<name>A0A438EPK5_VITVI</name>
<feature type="region of interest" description="Disordered" evidence="2">
    <location>
        <begin position="216"/>
        <end position="318"/>
    </location>
</feature>